<keyword evidence="3" id="KW-1185">Reference proteome</keyword>
<proteinExistence type="predicted"/>
<evidence type="ECO:0000313" key="3">
    <source>
        <dbReference type="Proteomes" id="UP000247810"/>
    </source>
</evidence>
<sequence>MKPIAALVISLLAASISASPVIPTVTVAFANDQSGAQGSAAVPADGSQQSISSLYGSTPIGASGAVVASSAQLTSFQANTNCVVTNSKSAVVGTLTADHTYLDLDGNPAAAVPLNLGGWTISCTV</sequence>
<keyword evidence="1" id="KW-0732">Signal</keyword>
<dbReference type="VEuPathDB" id="FungiDB:BO71DRAFT_146199"/>
<name>A0A319DSX3_9EURO</name>
<dbReference type="Proteomes" id="UP000247810">
    <property type="component" value="Unassembled WGS sequence"/>
</dbReference>
<feature type="signal peptide" evidence="1">
    <location>
        <begin position="1"/>
        <end position="18"/>
    </location>
</feature>
<dbReference type="OrthoDB" id="3497702at2759"/>
<feature type="chain" id="PRO_5016422252" evidence="1">
    <location>
        <begin position="19"/>
        <end position="125"/>
    </location>
</feature>
<organism evidence="2 3">
    <name type="scientific">Aspergillus ellipticus CBS 707.79</name>
    <dbReference type="NCBI Taxonomy" id="1448320"/>
    <lineage>
        <taxon>Eukaryota</taxon>
        <taxon>Fungi</taxon>
        <taxon>Dikarya</taxon>
        <taxon>Ascomycota</taxon>
        <taxon>Pezizomycotina</taxon>
        <taxon>Eurotiomycetes</taxon>
        <taxon>Eurotiomycetidae</taxon>
        <taxon>Eurotiales</taxon>
        <taxon>Aspergillaceae</taxon>
        <taxon>Aspergillus</taxon>
        <taxon>Aspergillus subgen. Circumdati</taxon>
    </lineage>
</organism>
<protein>
    <submittedName>
        <fullName evidence="2">Uncharacterized protein</fullName>
    </submittedName>
</protein>
<reference evidence="2 3" key="1">
    <citation type="submission" date="2018-02" db="EMBL/GenBank/DDBJ databases">
        <title>The genomes of Aspergillus section Nigri reveals drivers in fungal speciation.</title>
        <authorList>
            <consortium name="DOE Joint Genome Institute"/>
            <person name="Vesth T.C."/>
            <person name="Nybo J."/>
            <person name="Theobald S."/>
            <person name="Brandl J."/>
            <person name="Frisvad J.C."/>
            <person name="Nielsen K.F."/>
            <person name="Lyhne E.K."/>
            <person name="Kogle M.E."/>
            <person name="Kuo A."/>
            <person name="Riley R."/>
            <person name="Clum A."/>
            <person name="Nolan M."/>
            <person name="Lipzen A."/>
            <person name="Salamov A."/>
            <person name="Henrissat B."/>
            <person name="Wiebenga A."/>
            <person name="De vries R.P."/>
            <person name="Grigoriev I.V."/>
            <person name="Mortensen U.H."/>
            <person name="Andersen M.R."/>
            <person name="Baker S.E."/>
        </authorList>
    </citation>
    <scope>NUCLEOTIDE SEQUENCE [LARGE SCALE GENOMIC DNA]</scope>
    <source>
        <strain evidence="2 3">CBS 707.79</strain>
    </source>
</reference>
<gene>
    <name evidence="2" type="ORF">BO71DRAFT_146199</name>
</gene>
<dbReference type="AlphaFoldDB" id="A0A319DSX3"/>
<evidence type="ECO:0000313" key="2">
    <source>
        <dbReference type="EMBL" id="PYH97177.1"/>
    </source>
</evidence>
<evidence type="ECO:0000256" key="1">
    <source>
        <dbReference type="SAM" id="SignalP"/>
    </source>
</evidence>
<accession>A0A319DSX3</accession>
<dbReference type="EMBL" id="KZ825828">
    <property type="protein sequence ID" value="PYH97177.1"/>
    <property type="molecule type" value="Genomic_DNA"/>
</dbReference>